<evidence type="ECO:0000313" key="3">
    <source>
        <dbReference type="Proteomes" id="UP001597176"/>
    </source>
</evidence>
<dbReference type="RefSeq" id="WP_238206757.1">
    <property type="nucleotide sequence ID" value="NZ_JBHTND010000010.1"/>
</dbReference>
<proteinExistence type="predicted"/>
<gene>
    <name evidence="2" type="ORF">ACFQ4G_09620</name>
</gene>
<evidence type="ECO:0000259" key="1">
    <source>
        <dbReference type="Pfam" id="PF01909"/>
    </source>
</evidence>
<name>A0ABW3WYR1_9HYPH</name>
<keyword evidence="3" id="KW-1185">Reference proteome</keyword>
<protein>
    <submittedName>
        <fullName evidence="2">Nucleotidyltransferase family protein</fullName>
    </submittedName>
</protein>
<dbReference type="InterPro" id="IPR002934">
    <property type="entry name" value="Polymerase_NTP_transf_dom"/>
</dbReference>
<dbReference type="EMBL" id="JBHTND010000010">
    <property type="protein sequence ID" value="MFD1301841.1"/>
    <property type="molecule type" value="Genomic_DNA"/>
</dbReference>
<dbReference type="Pfam" id="PF01909">
    <property type="entry name" value="NTP_transf_2"/>
    <property type="match status" value="1"/>
</dbReference>
<accession>A0ABW3WYR1</accession>
<dbReference type="CDD" id="cd05403">
    <property type="entry name" value="NT_KNTase_like"/>
    <property type="match status" value="1"/>
</dbReference>
<dbReference type="SUPFAM" id="SSF81301">
    <property type="entry name" value="Nucleotidyltransferase"/>
    <property type="match status" value="1"/>
</dbReference>
<dbReference type="InterPro" id="IPR043519">
    <property type="entry name" value="NT_sf"/>
</dbReference>
<feature type="domain" description="Polymerase nucleotidyl transferase" evidence="1">
    <location>
        <begin position="13"/>
        <end position="93"/>
    </location>
</feature>
<sequence length="99" mass="11046">MTREDVIARLSSLEQRLRSSGIAALYLFGSHARDEAAAGSDIDVFIDPADDSVFSLTDYSETYDVIEEALPDVEIGYSTREGLVPVYRARIERDAIRVF</sequence>
<comment type="caution">
    <text evidence="2">The sequence shown here is derived from an EMBL/GenBank/DDBJ whole genome shotgun (WGS) entry which is preliminary data.</text>
</comment>
<evidence type="ECO:0000313" key="2">
    <source>
        <dbReference type="EMBL" id="MFD1301841.1"/>
    </source>
</evidence>
<dbReference type="Gene3D" id="3.30.460.10">
    <property type="entry name" value="Beta Polymerase, domain 2"/>
    <property type="match status" value="1"/>
</dbReference>
<dbReference type="Proteomes" id="UP001597176">
    <property type="component" value="Unassembled WGS sequence"/>
</dbReference>
<organism evidence="2 3">
    <name type="scientific">Methylobacterium marchantiae</name>
    <dbReference type="NCBI Taxonomy" id="600331"/>
    <lineage>
        <taxon>Bacteria</taxon>
        <taxon>Pseudomonadati</taxon>
        <taxon>Pseudomonadota</taxon>
        <taxon>Alphaproteobacteria</taxon>
        <taxon>Hyphomicrobiales</taxon>
        <taxon>Methylobacteriaceae</taxon>
        <taxon>Methylobacterium</taxon>
    </lineage>
</organism>
<reference evidence="3" key="1">
    <citation type="journal article" date="2019" name="Int. J. Syst. Evol. Microbiol.">
        <title>The Global Catalogue of Microorganisms (GCM) 10K type strain sequencing project: providing services to taxonomists for standard genome sequencing and annotation.</title>
        <authorList>
            <consortium name="The Broad Institute Genomics Platform"/>
            <consortium name="The Broad Institute Genome Sequencing Center for Infectious Disease"/>
            <person name="Wu L."/>
            <person name="Ma J."/>
        </authorList>
    </citation>
    <scope>NUCLEOTIDE SEQUENCE [LARGE SCALE GENOMIC DNA]</scope>
    <source>
        <strain evidence="3">CCUG 56108</strain>
    </source>
</reference>